<feature type="chain" id="PRO_5035894602" description="Kazal-like domain-containing protein" evidence="4">
    <location>
        <begin position="27"/>
        <end position="1034"/>
    </location>
</feature>
<gene>
    <name evidence="6" type="ORF">CBOVIS_LOCUS3934</name>
</gene>
<accession>A0A8S1ENU8</accession>
<dbReference type="OrthoDB" id="126772at2759"/>
<organism evidence="6 7">
    <name type="scientific">Caenorhabditis bovis</name>
    <dbReference type="NCBI Taxonomy" id="2654633"/>
    <lineage>
        <taxon>Eukaryota</taxon>
        <taxon>Metazoa</taxon>
        <taxon>Ecdysozoa</taxon>
        <taxon>Nematoda</taxon>
        <taxon>Chromadorea</taxon>
        <taxon>Rhabditida</taxon>
        <taxon>Rhabditina</taxon>
        <taxon>Rhabditomorpha</taxon>
        <taxon>Rhabditoidea</taxon>
        <taxon>Rhabditidae</taxon>
        <taxon>Peloderinae</taxon>
        <taxon>Caenorhabditis</taxon>
    </lineage>
</organism>
<feature type="domain" description="Kazal-like" evidence="5">
    <location>
        <begin position="359"/>
        <end position="415"/>
    </location>
</feature>
<dbReference type="SUPFAM" id="SSF100895">
    <property type="entry name" value="Kazal-type serine protease inhibitors"/>
    <property type="match status" value="15"/>
</dbReference>
<dbReference type="GO" id="GO:0030154">
    <property type="term" value="P:cell differentiation"/>
    <property type="evidence" value="ECO:0007669"/>
    <property type="project" value="TreeGrafter"/>
</dbReference>
<name>A0A8S1ENU8_9PELO</name>
<dbReference type="GO" id="GO:0005576">
    <property type="term" value="C:extracellular region"/>
    <property type="evidence" value="ECO:0007669"/>
    <property type="project" value="TreeGrafter"/>
</dbReference>
<evidence type="ECO:0000313" key="6">
    <source>
        <dbReference type="EMBL" id="CAB3401139.1"/>
    </source>
</evidence>
<keyword evidence="3" id="KW-1015">Disulfide bond</keyword>
<evidence type="ECO:0000256" key="3">
    <source>
        <dbReference type="ARBA" id="ARBA00023157"/>
    </source>
</evidence>
<feature type="domain" description="Kazal-like" evidence="5">
    <location>
        <begin position="731"/>
        <end position="782"/>
    </location>
</feature>
<feature type="domain" description="Kazal-like" evidence="5">
    <location>
        <begin position="783"/>
        <end position="833"/>
    </location>
</feature>
<dbReference type="PANTHER" id="PTHR10913:SF45">
    <property type="entry name" value="FOLLISTATIN, ISOFORM A-RELATED"/>
    <property type="match status" value="1"/>
</dbReference>
<feature type="domain" description="Kazal-like" evidence="5">
    <location>
        <begin position="299"/>
        <end position="353"/>
    </location>
</feature>
<feature type="domain" description="Kazal-like" evidence="5">
    <location>
        <begin position="549"/>
        <end position="599"/>
    </location>
</feature>
<evidence type="ECO:0000256" key="4">
    <source>
        <dbReference type="SAM" id="SignalP"/>
    </source>
</evidence>
<dbReference type="Gene3D" id="3.30.60.30">
    <property type="match status" value="13"/>
</dbReference>
<feature type="domain" description="Kazal-like" evidence="5">
    <location>
        <begin position="882"/>
        <end position="937"/>
    </location>
</feature>
<feature type="domain" description="Kazal-like" evidence="5">
    <location>
        <begin position="979"/>
        <end position="1034"/>
    </location>
</feature>
<dbReference type="Proteomes" id="UP000494206">
    <property type="component" value="Unassembled WGS sequence"/>
</dbReference>
<dbReference type="Pfam" id="PF07648">
    <property type="entry name" value="Kazal_2"/>
    <property type="match status" value="13"/>
</dbReference>
<dbReference type="CDD" id="cd00104">
    <property type="entry name" value="KAZAL_FS"/>
    <property type="match status" value="7"/>
</dbReference>
<protein>
    <recommendedName>
        <fullName evidence="5">Kazal-like domain-containing protein</fullName>
    </recommendedName>
</protein>
<comment type="caution">
    <text evidence="6">The sequence shown here is derived from an EMBL/GenBank/DDBJ whole genome shotgun (WGS) entry which is preliminary data.</text>
</comment>
<feature type="signal peptide" evidence="4">
    <location>
        <begin position="1"/>
        <end position="26"/>
    </location>
</feature>
<keyword evidence="7" id="KW-1185">Reference proteome</keyword>
<feature type="domain" description="Kazal-like" evidence="5">
    <location>
        <begin position="649"/>
        <end position="708"/>
    </location>
</feature>
<reference evidence="6 7" key="1">
    <citation type="submission" date="2020-04" db="EMBL/GenBank/DDBJ databases">
        <authorList>
            <person name="Laetsch R D."/>
            <person name="Stevens L."/>
            <person name="Kumar S."/>
            <person name="Blaxter L. M."/>
        </authorList>
    </citation>
    <scope>NUCLEOTIDE SEQUENCE [LARGE SCALE GENOMIC DNA]</scope>
</reference>
<dbReference type="AlphaFoldDB" id="A0A8S1ENU8"/>
<dbReference type="InterPro" id="IPR036058">
    <property type="entry name" value="Kazal_dom_sf"/>
</dbReference>
<dbReference type="InterPro" id="IPR002350">
    <property type="entry name" value="Kazal_dom"/>
</dbReference>
<keyword evidence="2" id="KW-0722">Serine protease inhibitor</keyword>
<evidence type="ECO:0000259" key="5">
    <source>
        <dbReference type="PROSITE" id="PS51465"/>
    </source>
</evidence>
<keyword evidence="1" id="KW-0646">Protease inhibitor</keyword>
<dbReference type="FunFam" id="3.30.60.30:FF:000077">
    <property type="entry name" value="AGAP006282-PA"/>
    <property type="match status" value="1"/>
</dbReference>
<dbReference type="SMART" id="SM00280">
    <property type="entry name" value="KAZAL"/>
    <property type="match status" value="15"/>
</dbReference>
<dbReference type="EMBL" id="CADEPM010000002">
    <property type="protein sequence ID" value="CAB3401139.1"/>
    <property type="molecule type" value="Genomic_DNA"/>
</dbReference>
<dbReference type="Pfam" id="PF00050">
    <property type="entry name" value="Kazal_1"/>
    <property type="match status" value="2"/>
</dbReference>
<keyword evidence="4" id="KW-0732">Signal</keyword>
<feature type="domain" description="Kazal-like" evidence="5">
    <location>
        <begin position="22"/>
        <end position="69"/>
    </location>
</feature>
<sequence>MKLSIYHEINIVINLLFFVFIAKATSECDCPDVNRPVCGTDNISYRNLCILQCEQVKKPELLFFYNGTCCPHIECPLTENSLCDNYGKTHINECKFRAFKCVFERTMGLKLEKVYDGTCKAQNCPKKCSDDYDPVCDTEKTIYKNVCVYEKIRCELEKENIKIHLAKDPKFCLNRSQKVFGVETYSGYLEGENPIDGYDNPTPVNEADLPNSHQNHIEASHAVLDTIHNNATSTTKRLQTASFQQPCNIAECDKNWDPVCDTKNRTHKNICHFMYYACKVNQIDGTLLDIAHLGSCQLHGATCISCPKDEKPIPVCDNKNMTHPNLCSFIQFNCNLKKGEEERVLVHVKPCHSRSPQFELKDEICPSSCSRDVKPVCDEANNTHQNLCHFQQYNCNMRKIGVKSPYLRYLRPCIKNRKVDTAVENVELQATVTQVQMKPVESEKTTFIFSTPEHFKETSQSSIPTQRIPEPTETTLVPTTSTRTTTLPTTTTTINSLFDCPKPNCPTEGQPVCDSAGNLHGNLCEFTYSRCLAASKGEQLQIAEEANCISEKACQMPCTDESHPICASDFSTYKNLCHFRKQKCLDPTLEVLFKGKCAECLDSPCAHPAFDAPDDAFVCVEDGSTKSLCEYQMLSCIFERGYGVNLTIQYIGKCCPRIETCDDEKPSPVCANNGVTFFTKCEFEIENCKNAKLEIPLLEVVSEGVCDRTLPDGFSKPFDDEVSSSQMEFKRDNRFNCSQECDKTYDPLCGTDGVTYSNACSLQLEICRVENSTLEVAYPGMCCDINCPNDFSPVCDSSGKTHQNICHFGVNRCIAERTSGEVLTIEKFDICNDVAECRATCPKEYLPVCATNGQNVINPCELNRINCLLRNNVTSGEILIKDYDGECCRETDCALTFSPVCDSNGITHANECIMRHQACIQKKKFNKEVTIAYQGQCCNQPCSDEFAPICDGTTTHSNMCKFKIAQCEANRLNKTLSVAYNGECCKIPTGDCETSGPVCDSDGQTHSNHCEYQQRKCISQQTLNRNLTIVHTGL</sequence>
<dbReference type="PROSITE" id="PS00282">
    <property type="entry name" value="KAZAL_1"/>
    <property type="match status" value="1"/>
</dbReference>
<feature type="domain" description="Kazal-like" evidence="5">
    <location>
        <begin position="241"/>
        <end position="298"/>
    </location>
</feature>
<dbReference type="PANTHER" id="PTHR10913">
    <property type="entry name" value="FOLLISTATIN-RELATED"/>
    <property type="match status" value="1"/>
</dbReference>
<evidence type="ECO:0000313" key="7">
    <source>
        <dbReference type="Proteomes" id="UP000494206"/>
    </source>
</evidence>
<feature type="domain" description="Kazal-like" evidence="5">
    <location>
        <begin position="70"/>
        <end position="121"/>
    </location>
</feature>
<dbReference type="InterPro" id="IPR050653">
    <property type="entry name" value="Prot_Inhib_GrowthFact_Antg"/>
</dbReference>
<proteinExistence type="predicted"/>
<evidence type="ECO:0000256" key="1">
    <source>
        <dbReference type="ARBA" id="ARBA00022690"/>
    </source>
</evidence>
<feature type="domain" description="Kazal-like" evidence="5">
    <location>
        <begin position="494"/>
        <end position="548"/>
    </location>
</feature>
<evidence type="ECO:0000256" key="2">
    <source>
        <dbReference type="ARBA" id="ARBA00022900"/>
    </source>
</evidence>
<feature type="domain" description="Kazal-like" evidence="5">
    <location>
        <begin position="834"/>
        <end position="880"/>
    </location>
</feature>
<dbReference type="FunFam" id="3.30.60.30:FF:000131">
    <property type="entry name" value="Protein CBG17314"/>
    <property type="match status" value="1"/>
</dbReference>
<dbReference type="PROSITE" id="PS51465">
    <property type="entry name" value="KAZAL_2"/>
    <property type="match status" value="13"/>
</dbReference>